<dbReference type="InterPro" id="IPR029063">
    <property type="entry name" value="SAM-dependent_MTases_sf"/>
</dbReference>
<reference evidence="3" key="1">
    <citation type="journal article" date="2019" name="Int. J. Syst. Evol. Microbiol.">
        <title>The Global Catalogue of Microorganisms (GCM) 10K type strain sequencing project: providing services to taxonomists for standard genome sequencing and annotation.</title>
        <authorList>
            <consortium name="The Broad Institute Genomics Platform"/>
            <consortium name="The Broad Institute Genome Sequencing Center for Infectious Disease"/>
            <person name="Wu L."/>
            <person name="Ma J."/>
        </authorList>
    </citation>
    <scope>NUCLEOTIDE SEQUENCE [LARGE SCALE GENOMIC DNA]</scope>
    <source>
        <strain evidence="3">CECT 7649</strain>
    </source>
</reference>
<dbReference type="Pfam" id="PF05050">
    <property type="entry name" value="Methyltransf_21"/>
    <property type="match status" value="1"/>
</dbReference>
<dbReference type="Gene3D" id="3.40.50.150">
    <property type="entry name" value="Vaccinia Virus protein VP39"/>
    <property type="match status" value="1"/>
</dbReference>
<dbReference type="RefSeq" id="WP_379753992.1">
    <property type="nucleotide sequence ID" value="NZ_JBHSYB010000012.1"/>
</dbReference>
<keyword evidence="3" id="KW-1185">Reference proteome</keyword>
<dbReference type="SUPFAM" id="SSF53335">
    <property type="entry name" value="S-adenosyl-L-methionine-dependent methyltransferases"/>
    <property type="match status" value="1"/>
</dbReference>
<name>A0ABW3IZG9_9FLAO</name>
<gene>
    <name evidence="2" type="ORF">ACFQ0S_03650</name>
</gene>
<keyword evidence="2" id="KW-0489">Methyltransferase</keyword>
<dbReference type="InterPro" id="IPR006342">
    <property type="entry name" value="FkbM_mtfrase"/>
</dbReference>
<proteinExistence type="predicted"/>
<dbReference type="EMBL" id="JBHTIZ010000011">
    <property type="protein sequence ID" value="MFD0983565.1"/>
    <property type="molecule type" value="Genomic_DNA"/>
</dbReference>
<comment type="caution">
    <text evidence="2">The sequence shown here is derived from an EMBL/GenBank/DDBJ whole genome shotgun (WGS) entry which is preliminary data.</text>
</comment>
<dbReference type="Proteomes" id="UP001597051">
    <property type="component" value="Unassembled WGS sequence"/>
</dbReference>
<dbReference type="GO" id="GO:0008168">
    <property type="term" value="F:methyltransferase activity"/>
    <property type="evidence" value="ECO:0007669"/>
    <property type="project" value="UniProtKB-KW"/>
</dbReference>
<evidence type="ECO:0000313" key="3">
    <source>
        <dbReference type="Proteomes" id="UP001597051"/>
    </source>
</evidence>
<evidence type="ECO:0000259" key="1">
    <source>
        <dbReference type="Pfam" id="PF05050"/>
    </source>
</evidence>
<protein>
    <submittedName>
        <fullName evidence="2">FkbM family methyltransferase</fullName>
    </submittedName>
</protein>
<keyword evidence="2" id="KW-0808">Transferase</keyword>
<feature type="domain" description="Methyltransferase FkbM" evidence="1">
    <location>
        <begin position="50"/>
        <end position="223"/>
    </location>
</feature>
<accession>A0ABW3IZG9</accession>
<organism evidence="2 3">
    <name type="scientific">Flavobacterium myungsuense</name>
    <dbReference type="NCBI Taxonomy" id="651823"/>
    <lineage>
        <taxon>Bacteria</taxon>
        <taxon>Pseudomonadati</taxon>
        <taxon>Bacteroidota</taxon>
        <taxon>Flavobacteriia</taxon>
        <taxon>Flavobacteriales</taxon>
        <taxon>Flavobacteriaceae</taxon>
        <taxon>Flavobacterium</taxon>
    </lineage>
</organism>
<dbReference type="GO" id="GO:0032259">
    <property type="term" value="P:methylation"/>
    <property type="evidence" value="ECO:0007669"/>
    <property type="project" value="UniProtKB-KW"/>
</dbReference>
<evidence type="ECO:0000313" key="2">
    <source>
        <dbReference type="EMBL" id="MFD0983565.1"/>
    </source>
</evidence>
<sequence>MIYLINCIVIYFFKILSVFGRGFYLKKKCFSSKNILEINFQKNEKFNFIQVGANDGVSFDFLFDFIVLRDSQGIVIEPVKDYFSELVANYGNFNKIIKINKAVHPFLNRVVINKISPLAIEKYPDWVKGIASLDPEHHKKTFIDSKHILKEEVDADHLMNIINQHLSNKNLDYLQVDTEGFDYEIIKMIDFNIIKPSIIKYESVNLEIEEQKKLIILLRNKGYLTFNEYGDTIGINLKKVKLL</sequence>